<reference evidence="2 3" key="1">
    <citation type="journal article" date="2019" name="Emerg. Microbes Infect.">
        <title>Comprehensive subspecies identification of 175 nontuberculous mycobacteria species based on 7547 genomic profiles.</title>
        <authorList>
            <person name="Matsumoto Y."/>
            <person name="Kinjo T."/>
            <person name="Motooka D."/>
            <person name="Nabeya D."/>
            <person name="Jung N."/>
            <person name="Uechi K."/>
            <person name="Horii T."/>
            <person name="Iida T."/>
            <person name="Fujita J."/>
            <person name="Nakamura S."/>
        </authorList>
    </citation>
    <scope>NUCLEOTIDE SEQUENCE [LARGE SCALE GENOMIC DNA]</scope>
    <source>
        <strain evidence="2 3">JCM 15296</strain>
    </source>
</reference>
<organism evidence="2 3">
    <name type="scientific">Mycolicibacterium aubagnense</name>
    <dbReference type="NCBI Taxonomy" id="319707"/>
    <lineage>
        <taxon>Bacteria</taxon>
        <taxon>Bacillati</taxon>
        <taxon>Actinomycetota</taxon>
        <taxon>Actinomycetes</taxon>
        <taxon>Mycobacteriales</taxon>
        <taxon>Mycobacteriaceae</taxon>
        <taxon>Mycolicibacterium</taxon>
    </lineage>
</organism>
<feature type="compositionally biased region" description="Low complexity" evidence="1">
    <location>
        <begin position="339"/>
        <end position="369"/>
    </location>
</feature>
<dbReference type="RefSeq" id="WP_138233418.1">
    <property type="nucleotide sequence ID" value="NZ_AP022577.1"/>
</dbReference>
<feature type="region of interest" description="Disordered" evidence="1">
    <location>
        <begin position="479"/>
        <end position="521"/>
    </location>
</feature>
<sequence length="763" mass="77496">MAPQLTDAQKRTDDYFDHLVSLWSGMDPRARTSPEGMGLVDQILGLARRRSGDAASLDVARQLGRSTTGTVAGDRLRDQLDGSAPRVDSDTNATVAVPNSPAIADTTPMTLGKRIGAAEPGDGRKWLPGNATLPPITSGDSEHIDTADAAIEDINQKNFRVDSSSAWRPEGAALPVTGTNISTLGSTYSMTKDLIQQWGLAVEKLRDAVTSSGEQLITEQFDRLRQPLKTLTDDAAVSKSLPDLIARGGIAANDAFHDLRGQELTIRQAMADIASMPAHNIEDPYALGRTTPDGSYGSLPAVTVPTKVAEVQQIGKQISDLATKISAPEVLVGKKVDSTGEASGSSTATGSGSEAAPQLRPGTVPVAAAGPGGSLPGTSTGSKDGVGKAGPKGGRAGDDLSSLLAALGQTAAPLAQQAASAPQQATAAAQPLTSAAQQAANKVPDELLKSLRGDKADNVKLPAAATPAAKAAEADRSAATSVAYTPPPPASAASLGAPGTDARPHQLDATGKPVDKDHTGKVSKDAVALSKHTVKPFDLAVDAHGHNVQVRGVGDPRLGEMMLNMAGASDAKPMSVLDAAKASGMNITSLGDPVDPSSAEIGDAVIGAVQSGMYLGDDLVLTTAGGIESLADVLGDDGFVSHIPLPELPDDAPAHDPGNPGPPAPEPHTVTASTVSPDPTAPHPASTLPDNPPPATAPPAATEQPPTPADPPQPPPLQPAAPINPQAPPSDSPPLSAPTAVQAKAPDGRPVPRQVPYEGHALG</sequence>
<keyword evidence="3" id="KW-1185">Reference proteome</keyword>
<feature type="compositionally biased region" description="Pro residues" evidence="1">
    <location>
        <begin position="725"/>
        <end position="736"/>
    </location>
</feature>
<proteinExistence type="predicted"/>
<accession>A0ABN5YMT8</accession>
<dbReference type="Proteomes" id="UP000465609">
    <property type="component" value="Chromosome"/>
</dbReference>
<name>A0ABN5YMT8_9MYCO</name>
<gene>
    <name evidence="2" type="ORF">MAUB_01250</name>
</gene>
<feature type="region of interest" description="Disordered" evidence="1">
    <location>
        <begin position="336"/>
        <end position="397"/>
    </location>
</feature>
<evidence type="ECO:0000256" key="1">
    <source>
        <dbReference type="SAM" id="MobiDB-lite"/>
    </source>
</evidence>
<evidence type="ECO:0000313" key="2">
    <source>
        <dbReference type="EMBL" id="BBX82252.1"/>
    </source>
</evidence>
<feature type="compositionally biased region" description="Pro residues" evidence="1">
    <location>
        <begin position="705"/>
        <end position="719"/>
    </location>
</feature>
<feature type="region of interest" description="Disordered" evidence="1">
    <location>
        <begin position="642"/>
        <end position="763"/>
    </location>
</feature>
<dbReference type="EMBL" id="AP022577">
    <property type="protein sequence ID" value="BBX82252.1"/>
    <property type="molecule type" value="Genomic_DNA"/>
</dbReference>
<protein>
    <submittedName>
        <fullName evidence="2">Uncharacterized protein</fullName>
    </submittedName>
</protein>
<feature type="compositionally biased region" description="Low complexity" evidence="1">
    <location>
        <begin position="491"/>
        <end position="500"/>
    </location>
</feature>
<evidence type="ECO:0000313" key="3">
    <source>
        <dbReference type="Proteomes" id="UP000465609"/>
    </source>
</evidence>